<dbReference type="PROSITE" id="PS50076">
    <property type="entry name" value="DNAJ_2"/>
    <property type="match status" value="1"/>
</dbReference>
<feature type="repeat" description="CXXCXGXG motif" evidence="8">
    <location>
        <begin position="161"/>
        <end position="168"/>
    </location>
</feature>
<organism evidence="12 13">
    <name type="scientific">Candidatus Magasanikbacteria bacterium GW2011_GWA2_56_11</name>
    <dbReference type="NCBI Taxonomy" id="1619044"/>
    <lineage>
        <taxon>Bacteria</taxon>
        <taxon>Candidatus Magasanikiibacteriota</taxon>
    </lineage>
</organism>
<dbReference type="AlphaFoldDB" id="A0A0G1YDU4"/>
<feature type="binding site" evidence="8">
    <location>
        <position position="221"/>
    </location>
    <ligand>
        <name>Zn(2+)</name>
        <dbReference type="ChEBI" id="CHEBI:29105"/>
        <label>1</label>
    </ligand>
</feature>
<dbReference type="Proteomes" id="UP000033870">
    <property type="component" value="Unassembled WGS sequence"/>
</dbReference>
<dbReference type="PANTHER" id="PTHR43096">
    <property type="entry name" value="DNAJ HOMOLOG 1, MITOCHONDRIAL-RELATED"/>
    <property type="match status" value="1"/>
</dbReference>
<dbReference type="GO" id="GO:0051082">
    <property type="term" value="F:unfolded protein binding"/>
    <property type="evidence" value="ECO:0007669"/>
    <property type="project" value="UniProtKB-UniRule"/>
</dbReference>
<dbReference type="SUPFAM" id="SSF46565">
    <property type="entry name" value="Chaperone J-domain"/>
    <property type="match status" value="1"/>
</dbReference>
<keyword evidence="8" id="KW-0346">Stress response</keyword>
<keyword evidence="3 8" id="KW-0863">Zinc-finger</keyword>
<comment type="domain">
    <text evidence="8">The J domain is necessary and sufficient to stimulate DnaK ATPase activity. Zinc center 1 plays an important role in the autonomous, DnaK-independent chaperone activity of DnaJ. Zinc center 2 is essential for interaction with DnaK and for DnaJ activity.</text>
</comment>
<protein>
    <recommendedName>
        <fullName evidence="7 8">Chaperone protein DnaJ</fullName>
    </recommendedName>
</protein>
<dbReference type="PANTHER" id="PTHR43096:SF52">
    <property type="entry name" value="DNAJ HOMOLOG 1, MITOCHONDRIAL-RELATED"/>
    <property type="match status" value="1"/>
</dbReference>
<dbReference type="InterPro" id="IPR008971">
    <property type="entry name" value="HSP40/DnaJ_pept-bd"/>
</dbReference>
<dbReference type="GO" id="GO:0042026">
    <property type="term" value="P:protein refolding"/>
    <property type="evidence" value="ECO:0007669"/>
    <property type="project" value="TreeGrafter"/>
</dbReference>
<comment type="cofactor">
    <cofactor evidence="8">
        <name>Zn(2+)</name>
        <dbReference type="ChEBI" id="CHEBI:29105"/>
    </cofactor>
    <text evidence="8">Binds 2 Zn(2+) ions per monomer.</text>
</comment>
<proteinExistence type="inferred from homology"/>
<feature type="repeat" description="CXXCXGXG motif" evidence="8">
    <location>
        <begin position="178"/>
        <end position="185"/>
    </location>
</feature>
<dbReference type="PRINTS" id="PR00625">
    <property type="entry name" value="JDOMAIN"/>
</dbReference>
<dbReference type="Pfam" id="PF00226">
    <property type="entry name" value="DnaJ"/>
    <property type="match status" value="1"/>
</dbReference>
<feature type="binding site" evidence="8">
    <location>
        <position position="181"/>
    </location>
    <ligand>
        <name>Zn(2+)</name>
        <dbReference type="ChEBI" id="CHEBI:29105"/>
        <label>2</label>
    </ligand>
</feature>
<evidence type="ECO:0000256" key="9">
    <source>
        <dbReference type="PROSITE-ProRule" id="PRU00546"/>
    </source>
</evidence>
<accession>A0A0G1YDU4</accession>
<dbReference type="GO" id="GO:0005737">
    <property type="term" value="C:cytoplasm"/>
    <property type="evidence" value="ECO:0007669"/>
    <property type="project" value="UniProtKB-SubCell"/>
</dbReference>
<keyword evidence="4 8" id="KW-0862">Zinc</keyword>
<keyword evidence="5 8" id="KW-0143">Chaperone</keyword>
<dbReference type="InterPro" id="IPR012724">
    <property type="entry name" value="DnaJ"/>
</dbReference>
<dbReference type="InterPro" id="IPR018253">
    <property type="entry name" value="DnaJ_domain_CS"/>
</dbReference>
<evidence type="ECO:0000256" key="5">
    <source>
        <dbReference type="ARBA" id="ARBA00023186"/>
    </source>
</evidence>
<comment type="subunit">
    <text evidence="8">Homodimer.</text>
</comment>
<dbReference type="InterPro" id="IPR036410">
    <property type="entry name" value="HSP_DnaJ_Cys-rich_dom_sf"/>
</dbReference>
<dbReference type="SMART" id="SM00271">
    <property type="entry name" value="DnaJ"/>
    <property type="match status" value="1"/>
</dbReference>
<dbReference type="InterPro" id="IPR001305">
    <property type="entry name" value="HSP_DnaJ_Cys-rich_dom"/>
</dbReference>
<feature type="repeat" description="CXXCXGXG motif" evidence="8">
    <location>
        <begin position="204"/>
        <end position="211"/>
    </location>
</feature>
<sequence>MAKDYYKILGVEKNASAEDIKKAFRKLAHKYHPDKTGGDEAKFKEINEAFQVLGNPQKRQQYDQFGADFEQQGGFGSGASWEDFMRAARGQGGSQSANFDFGGFDLGDIFGDIFGFGGARARAGGRGRMRGNDIEVDVQLEFREAAFGADKEIKLTKNNPCAVCSGTGAEPGSKRQACGACGGQGQVRRVQQTILGAMQTVGTCPACRGEGQVPEERCRHCGGDGVVRGESRYSVRIPAGIDDGSAIRLSGKGESPGMGGVPGDLYVRVHVRPDPKFRRDGNDIYTEERISFPQAVLGDKIEIETLDGHKKLVIPEGTQSHQQFRLRGLGVPHIDSARRGDQFVTVVVDVPKRIGRGAKKLIEELGRELA</sequence>
<dbReference type="Gene3D" id="2.10.230.10">
    <property type="entry name" value="Heat shock protein DnaJ, cysteine-rich domain"/>
    <property type="match status" value="1"/>
</dbReference>
<keyword evidence="2 8" id="KW-0677">Repeat</keyword>
<dbReference type="PROSITE" id="PS51188">
    <property type="entry name" value="ZF_CR"/>
    <property type="match status" value="1"/>
</dbReference>
<dbReference type="Gene3D" id="2.60.260.20">
    <property type="entry name" value="Urease metallochaperone UreE, N-terminal domain"/>
    <property type="match status" value="2"/>
</dbReference>
<evidence type="ECO:0000259" key="11">
    <source>
        <dbReference type="PROSITE" id="PS51188"/>
    </source>
</evidence>
<dbReference type="CDD" id="cd10747">
    <property type="entry name" value="DnaJ_C"/>
    <property type="match status" value="1"/>
</dbReference>
<dbReference type="FunFam" id="2.10.230.10:FF:000002">
    <property type="entry name" value="Molecular chaperone DnaJ"/>
    <property type="match status" value="1"/>
</dbReference>
<evidence type="ECO:0000256" key="1">
    <source>
        <dbReference type="ARBA" id="ARBA00022723"/>
    </source>
</evidence>
<dbReference type="HAMAP" id="MF_01152">
    <property type="entry name" value="DnaJ"/>
    <property type="match status" value="1"/>
</dbReference>
<dbReference type="Gene3D" id="1.10.287.110">
    <property type="entry name" value="DnaJ domain"/>
    <property type="match status" value="1"/>
</dbReference>
<keyword evidence="8" id="KW-0963">Cytoplasm</keyword>
<comment type="caution">
    <text evidence="12">The sequence shown here is derived from an EMBL/GenBank/DDBJ whole genome shotgun (WGS) entry which is preliminary data.</text>
</comment>
<dbReference type="PATRIC" id="fig|1619044.3.peg.1239"/>
<evidence type="ECO:0000256" key="3">
    <source>
        <dbReference type="ARBA" id="ARBA00022771"/>
    </source>
</evidence>
<feature type="binding site" evidence="8">
    <location>
        <position position="178"/>
    </location>
    <ligand>
        <name>Zn(2+)</name>
        <dbReference type="ChEBI" id="CHEBI:29105"/>
        <label>2</label>
    </ligand>
</feature>
<feature type="binding site" evidence="8">
    <location>
        <position position="204"/>
    </location>
    <ligand>
        <name>Zn(2+)</name>
        <dbReference type="ChEBI" id="CHEBI:29105"/>
        <label>2</label>
    </ligand>
</feature>
<dbReference type="FunFam" id="2.60.260.20:FF:000005">
    <property type="entry name" value="Chaperone protein dnaJ 1, mitochondrial"/>
    <property type="match status" value="1"/>
</dbReference>
<comment type="subcellular location">
    <subcellularLocation>
        <location evidence="8">Cytoplasm</location>
    </subcellularLocation>
</comment>
<evidence type="ECO:0000259" key="10">
    <source>
        <dbReference type="PROSITE" id="PS50076"/>
    </source>
</evidence>
<evidence type="ECO:0000256" key="7">
    <source>
        <dbReference type="ARBA" id="ARBA00067609"/>
    </source>
</evidence>
<reference evidence="12 13" key="1">
    <citation type="journal article" date="2015" name="Nature">
        <title>rRNA introns, odd ribosomes, and small enigmatic genomes across a large radiation of phyla.</title>
        <authorList>
            <person name="Brown C.T."/>
            <person name="Hug L.A."/>
            <person name="Thomas B.C."/>
            <person name="Sharon I."/>
            <person name="Castelle C.J."/>
            <person name="Singh A."/>
            <person name="Wilkins M.J."/>
            <person name="Williams K.H."/>
            <person name="Banfield J.F."/>
        </authorList>
    </citation>
    <scope>NUCLEOTIDE SEQUENCE [LARGE SCALE GENOMIC DNA]</scope>
</reference>
<feature type="binding site" evidence="8">
    <location>
        <position position="161"/>
    </location>
    <ligand>
        <name>Zn(2+)</name>
        <dbReference type="ChEBI" id="CHEBI:29105"/>
        <label>1</label>
    </ligand>
</feature>
<dbReference type="Pfam" id="PF00684">
    <property type="entry name" value="DnaJ_CXXCXGXG"/>
    <property type="match status" value="1"/>
</dbReference>
<dbReference type="GO" id="GO:0009408">
    <property type="term" value="P:response to heat"/>
    <property type="evidence" value="ECO:0007669"/>
    <property type="project" value="InterPro"/>
</dbReference>
<dbReference type="NCBIfam" id="NF008035">
    <property type="entry name" value="PRK10767.1"/>
    <property type="match status" value="1"/>
</dbReference>
<dbReference type="GO" id="GO:0006260">
    <property type="term" value="P:DNA replication"/>
    <property type="evidence" value="ECO:0007669"/>
    <property type="project" value="UniProtKB-KW"/>
</dbReference>
<feature type="repeat" description="CXXCXGXG motif" evidence="8">
    <location>
        <begin position="218"/>
        <end position="225"/>
    </location>
</feature>
<dbReference type="InterPro" id="IPR036869">
    <property type="entry name" value="J_dom_sf"/>
</dbReference>
<evidence type="ECO:0000256" key="4">
    <source>
        <dbReference type="ARBA" id="ARBA00022833"/>
    </source>
</evidence>
<evidence type="ECO:0000256" key="6">
    <source>
        <dbReference type="ARBA" id="ARBA00061004"/>
    </source>
</evidence>
<feature type="binding site" evidence="8">
    <location>
        <position position="164"/>
    </location>
    <ligand>
        <name>Zn(2+)</name>
        <dbReference type="ChEBI" id="CHEBI:29105"/>
        <label>1</label>
    </ligand>
</feature>
<comment type="function">
    <text evidence="8">Participates actively in the response to hyperosmotic and heat shock by preventing the aggregation of stress-denatured proteins and by disaggregating proteins, also in an autonomous, DnaK-independent fashion. Unfolded proteins bind initially to DnaJ; upon interaction with the DnaJ-bound protein, DnaK hydrolyzes its bound ATP, resulting in the formation of a stable complex. GrpE releases ADP from DnaK; ATP binding to DnaK triggers the release of the substrate protein, thus completing the reaction cycle. Several rounds of ATP-dependent interactions between DnaJ, DnaK and GrpE are required for fully efficient folding. Also involved, together with DnaK and GrpE, in the DNA replication of plasmids through activation of initiation proteins.</text>
</comment>
<feature type="domain" description="CR-type" evidence="11">
    <location>
        <begin position="148"/>
        <end position="230"/>
    </location>
</feature>
<dbReference type="CDD" id="cd06257">
    <property type="entry name" value="DnaJ"/>
    <property type="match status" value="1"/>
</dbReference>
<dbReference type="Pfam" id="PF01556">
    <property type="entry name" value="DnaJ_C"/>
    <property type="match status" value="1"/>
</dbReference>
<dbReference type="PROSITE" id="PS00636">
    <property type="entry name" value="DNAJ_1"/>
    <property type="match status" value="1"/>
</dbReference>
<evidence type="ECO:0000313" key="13">
    <source>
        <dbReference type="Proteomes" id="UP000033870"/>
    </source>
</evidence>
<dbReference type="NCBIfam" id="TIGR02349">
    <property type="entry name" value="DnaJ_bact"/>
    <property type="match status" value="1"/>
</dbReference>
<dbReference type="CDD" id="cd10719">
    <property type="entry name" value="DnaJ_zf"/>
    <property type="match status" value="1"/>
</dbReference>
<keyword evidence="8" id="KW-0235">DNA replication</keyword>
<feature type="domain" description="J" evidence="10">
    <location>
        <begin position="4"/>
        <end position="66"/>
    </location>
</feature>
<dbReference type="InterPro" id="IPR002939">
    <property type="entry name" value="DnaJ_C"/>
</dbReference>
<gene>
    <name evidence="8" type="primary">dnaJ</name>
    <name evidence="12" type="ORF">UY92_C0020G0004</name>
</gene>
<dbReference type="GO" id="GO:0008270">
    <property type="term" value="F:zinc ion binding"/>
    <property type="evidence" value="ECO:0007669"/>
    <property type="project" value="UniProtKB-UniRule"/>
</dbReference>
<feature type="binding site" evidence="8">
    <location>
        <position position="207"/>
    </location>
    <ligand>
        <name>Zn(2+)</name>
        <dbReference type="ChEBI" id="CHEBI:29105"/>
        <label>2</label>
    </ligand>
</feature>
<dbReference type="InterPro" id="IPR001623">
    <property type="entry name" value="DnaJ_domain"/>
</dbReference>
<keyword evidence="1 8" id="KW-0479">Metal-binding</keyword>
<feature type="binding site" evidence="8">
    <location>
        <position position="218"/>
    </location>
    <ligand>
        <name>Zn(2+)</name>
        <dbReference type="ChEBI" id="CHEBI:29105"/>
        <label>1</label>
    </ligand>
</feature>
<evidence type="ECO:0000256" key="8">
    <source>
        <dbReference type="HAMAP-Rule" id="MF_01152"/>
    </source>
</evidence>
<dbReference type="SUPFAM" id="SSF49493">
    <property type="entry name" value="HSP40/DnaJ peptide-binding domain"/>
    <property type="match status" value="2"/>
</dbReference>
<name>A0A0G1YDU4_9BACT</name>
<evidence type="ECO:0000256" key="2">
    <source>
        <dbReference type="ARBA" id="ARBA00022737"/>
    </source>
</evidence>
<dbReference type="GO" id="GO:0005524">
    <property type="term" value="F:ATP binding"/>
    <property type="evidence" value="ECO:0007669"/>
    <property type="project" value="InterPro"/>
</dbReference>
<evidence type="ECO:0000313" key="12">
    <source>
        <dbReference type="EMBL" id="KKW41416.1"/>
    </source>
</evidence>
<dbReference type="STRING" id="1619044.UY92_C0020G0004"/>
<dbReference type="GO" id="GO:0031072">
    <property type="term" value="F:heat shock protein binding"/>
    <property type="evidence" value="ECO:0007669"/>
    <property type="project" value="InterPro"/>
</dbReference>
<dbReference type="SUPFAM" id="SSF57938">
    <property type="entry name" value="DnaJ/Hsp40 cysteine-rich domain"/>
    <property type="match status" value="1"/>
</dbReference>
<feature type="zinc finger region" description="CR-type" evidence="9">
    <location>
        <begin position="148"/>
        <end position="230"/>
    </location>
</feature>
<dbReference type="EMBL" id="LCRX01000020">
    <property type="protein sequence ID" value="KKW41416.1"/>
    <property type="molecule type" value="Genomic_DNA"/>
</dbReference>
<comment type="similarity">
    <text evidence="6 8">Belongs to the DnaJ family.</text>
</comment>